<dbReference type="InterPro" id="IPR005627">
    <property type="entry name" value="CutC-like"/>
</dbReference>
<keyword evidence="5" id="KW-1185">Reference proteome</keyword>
<dbReference type="PANTHER" id="PTHR12598:SF0">
    <property type="entry name" value="COPPER HOMEOSTASIS PROTEIN CUTC HOMOLOG"/>
    <property type="match status" value="1"/>
</dbReference>
<dbReference type="EMBL" id="JAUDZG010000002">
    <property type="protein sequence ID" value="KAK3308734.1"/>
    <property type="molecule type" value="Genomic_DNA"/>
</dbReference>
<dbReference type="GO" id="GO:0005507">
    <property type="term" value="F:copper ion binding"/>
    <property type="evidence" value="ECO:0007669"/>
    <property type="project" value="TreeGrafter"/>
</dbReference>
<accession>A0AAJ0M4P5</accession>
<feature type="region of interest" description="Disordered" evidence="3">
    <location>
        <begin position="64"/>
        <end position="88"/>
    </location>
</feature>
<gene>
    <name evidence="4" type="ORF">B0T15DRAFT_117227</name>
</gene>
<organism evidence="4 5">
    <name type="scientific">Chaetomium strumarium</name>
    <dbReference type="NCBI Taxonomy" id="1170767"/>
    <lineage>
        <taxon>Eukaryota</taxon>
        <taxon>Fungi</taxon>
        <taxon>Dikarya</taxon>
        <taxon>Ascomycota</taxon>
        <taxon>Pezizomycotina</taxon>
        <taxon>Sordariomycetes</taxon>
        <taxon>Sordariomycetidae</taxon>
        <taxon>Sordariales</taxon>
        <taxon>Chaetomiaceae</taxon>
        <taxon>Chaetomium</taxon>
    </lineage>
</organism>
<dbReference type="SUPFAM" id="SSF110395">
    <property type="entry name" value="CutC-like"/>
    <property type="match status" value="1"/>
</dbReference>
<dbReference type="PANTHER" id="PTHR12598">
    <property type="entry name" value="COPPER HOMEOSTASIS PROTEIN CUTC"/>
    <property type="match status" value="1"/>
</dbReference>
<evidence type="ECO:0000256" key="3">
    <source>
        <dbReference type="SAM" id="MobiDB-lite"/>
    </source>
</evidence>
<name>A0AAJ0M4P5_9PEZI</name>
<comment type="similarity">
    <text evidence="1">Belongs to the CutC family.</text>
</comment>
<comment type="caution">
    <text evidence="4">The sequence shown here is derived from an EMBL/GenBank/DDBJ whole genome shotgun (WGS) entry which is preliminary data.</text>
</comment>
<evidence type="ECO:0000256" key="1">
    <source>
        <dbReference type="ARBA" id="ARBA00007768"/>
    </source>
</evidence>
<dbReference type="GeneID" id="87880404"/>
<evidence type="ECO:0000256" key="2">
    <source>
        <dbReference type="ARBA" id="ARBA00019014"/>
    </source>
</evidence>
<dbReference type="Proteomes" id="UP001273166">
    <property type="component" value="Unassembled WGS sequence"/>
</dbReference>
<protein>
    <recommendedName>
        <fullName evidence="2">Copper homeostasis protein cutC homolog</fullName>
    </recommendedName>
</protein>
<dbReference type="InterPro" id="IPR036822">
    <property type="entry name" value="CutC-like_dom_sf"/>
</dbReference>
<evidence type="ECO:0000313" key="5">
    <source>
        <dbReference type="Proteomes" id="UP001273166"/>
    </source>
</evidence>
<sequence>MAFTAGPPLEVPIFGADTGALAASFGTSRLELNRAESYAQGGITPTLNELTTLLSSLSHDNRPTVRIMIRPRGPPSSPRPESNPGRKQDLAEDQDFIYTPEEFSAMIGSIKQFISSGLLDPSKGDGFVFGILKRTASDGALELDQERNTELVTVVKKAGFKAVLHRAVDALFSQCGSEAGSAADAVGRVMEAVRECGFDVMLTSGGLGSAAGNVVRLREVVAAAEREGVEVIVGGGVRSGKLRGLFGGLGLDLGERNVGAVWFHSSCLRISVEGQETFDQGEASGLAHELRGLCMESKEKQTQGS</sequence>
<dbReference type="RefSeq" id="XP_062724514.1">
    <property type="nucleotide sequence ID" value="XM_062861575.1"/>
</dbReference>
<proteinExistence type="inferred from homology"/>
<reference evidence="4" key="2">
    <citation type="submission" date="2023-06" db="EMBL/GenBank/DDBJ databases">
        <authorList>
            <consortium name="Lawrence Berkeley National Laboratory"/>
            <person name="Mondo S.J."/>
            <person name="Hensen N."/>
            <person name="Bonometti L."/>
            <person name="Westerberg I."/>
            <person name="Brannstrom I.O."/>
            <person name="Guillou S."/>
            <person name="Cros-Aarteil S."/>
            <person name="Calhoun S."/>
            <person name="Haridas S."/>
            <person name="Kuo A."/>
            <person name="Pangilinan J."/>
            <person name="Riley R."/>
            <person name="Labutti K."/>
            <person name="Andreopoulos B."/>
            <person name="Lipzen A."/>
            <person name="Chen C."/>
            <person name="Yanf M."/>
            <person name="Daum C."/>
            <person name="Ng V."/>
            <person name="Clum A."/>
            <person name="Steindorff A."/>
            <person name="Ohm R."/>
            <person name="Martin F."/>
            <person name="Silar P."/>
            <person name="Natvig D."/>
            <person name="Lalanne C."/>
            <person name="Gautier V."/>
            <person name="Ament-Velasquez S.L."/>
            <person name="Kruys A."/>
            <person name="Hutchinson M.I."/>
            <person name="Powell A.J."/>
            <person name="Barry K."/>
            <person name="Miller A.N."/>
            <person name="Grigoriev I.V."/>
            <person name="Debuchy R."/>
            <person name="Gladieux P."/>
            <person name="Thoren M.H."/>
            <person name="Johannesson H."/>
        </authorList>
    </citation>
    <scope>NUCLEOTIDE SEQUENCE</scope>
    <source>
        <strain evidence="4">CBS 333.67</strain>
    </source>
</reference>
<dbReference type="Gene3D" id="3.20.20.380">
    <property type="entry name" value="Copper homeostasis (CutC) domain"/>
    <property type="match status" value="1"/>
</dbReference>
<reference evidence="4" key="1">
    <citation type="journal article" date="2023" name="Mol. Phylogenet. Evol.">
        <title>Genome-scale phylogeny and comparative genomics of the fungal order Sordariales.</title>
        <authorList>
            <person name="Hensen N."/>
            <person name="Bonometti L."/>
            <person name="Westerberg I."/>
            <person name="Brannstrom I.O."/>
            <person name="Guillou S."/>
            <person name="Cros-Aarteil S."/>
            <person name="Calhoun S."/>
            <person name="Haridas S."/>
            <person name="Kuo A."/>
            <person name="Mondo S."/>
            <person name="Pangilinan J."/>
            <person name="Riley R."/>
            <person name="LaButti K."/>
            <person name="Andreopoulos B."/>
            <person name="Lipzen A."/>
            <person name="Chen C."/>
            <person name="Yan M."/>
            <person name="Daum C."/>
            <person name="Ng V."/>
            <person name="Clum A."/>
            <person name="Steindorff A."/>
            <person name="Ohm R.A."/>
            <person name="Martin F."/>
            <person name="Silar P."/>
            <person name="Natvig D.O."/>
            <person name="Lalanne C."/>
            <person name="Gautier V."/>
            <person name="Ament-Velasquez S.L."/>
            <person name="Kruys A."/>
            <person name="Hutchinson M.I."/>
            <person name="Powell A.J."/>
            <person name="Barry K."/>
            <person name="Miller A.N."/>
            <person name="Grigoriev I.V."/>
            <person name="Debuchy R."/>
            <person name="Gladieux P."/>
            <person name="Hiltunen Thoren M."/>
            <person name="Johannesson H."/>
        </authorList>
    </citation>
    <scope>NUCLEOTIDE SEQUENCE</scope>
    <source>
        <strain evidence="4">CBS 333.67</strain>
    </source>
</reference>
<evidence type="ECO:0000313" key="4">
    <source>
        <dbReference type="EMBL" id="KAK3308734.1"/>
    </source>
</evidence>
<dbReference type="AlphaFoldDB" id="A0AAJ0M4P5"/>
<dbReference type="Pfam" id="PF03932">
    <property type="entry name" value="CutC"/>
    <property type="match status" value="1"/>
</dbReference>